<feature type="compositionally biased region" description="Low complexity" evidence="1">
    <location>
        <begin position="352"/>
        <end position="365"/>
    </location>
</feature>
<evidence type="ECO:0000313" key="2">
    <source>
        <dbReference type="EMBL" id="KAH7030067.1"/>
    </source>
</evidence>
<dbReference type="EMBL" id="JAGTJR010000046">
    <property type="protein sequence ID" value="KAH7030067.1"/>
    <property type="molecule type" value="Genomic_DNA"/>
</dbReference>
<name>A0ABQ8FYA7_9PEZI</name>
<evidence type="ECO:0000313" key="3">
    <source>
        <dbReference type="Proteomes" id="UP000774617"/>
    </source>
</evidence>
<proteinExistence type="predicted"/>
<organism evidence="2 3">
    <name type="scientific">Macrophomina phaseolina</name>
    <dbReference type="NCBI Taxonomy" id="35725"/>
    <lineage>
        <taxon>Eukaryota</taxon>
        <taxon>Fungi</taxon>
        <taxon>Dikarya</taxon>
        <taxon>Ascomycota</taxon>
        <taxon>Pezizomycotina</taxon>
        <taxon>Dothideomycetes</taxon>
        <taxon>Dothideomycetes incertae sedis</taxon>
        <taxon>Botryosphaeriales</taxon>
        <taxon>Botryosphaeriaceae</taxon>
        <taxon>Macrophomina</taxon>
    </lineage>
</organism>
<gene>
    <name evidence="2" type="ORF">B0J12DRAFT_768668</name>
</gene>
<accession>A0ABQ8FYA7</accession>
<dbReference type="Proteomes" id="UP000774617">
    <property type="component" value="Unassembled WGS sequence"/>
</dbReference>
<feature type="compositionally biased region" description="Low complexity" evidence="1">
    <location>
        <begin position="409"/>
        <end position="450"/>
    </location>
</feature>
<sequence>MTLMLLFVIRVSHILRPRTRKPSPSARTVLLTTSPSTQHYTLALACGLHAAGHTVVVASSSNSSSPFWRFLPTVYSFSPAVSRHHRLSFSSPSSDIDASALYEHNILGAILRFRPRVWVPCELFGSSPDATVRETVAQLRDDLRREDGRGGARVKCSVLAPEETLVRIVSDRDAFAEFVSGLGSGVEVVGAGVVVVRRRGRSGRKVELPVKSLDETYEAVSRLDISPERPWTMREAVDGEQYTAHAVVVRGALRAFAVSRTDADGAAGRRFLALRTPLHTSVLSFTEAFVAALPEHTSFPLAFDFIVHSKPTATGTTSRIYPSRCSWVPPRIPIPPFSTALAELVDSTCQPSFSTSATASTSSPAVDTHETALPSAVHTPPNSPALKPTNRFVASSSAGGGLPTPPSSPSSRSRCSGSPRPPSSRRGGVPQDADNTNSAANNAADRNNSSGHSHVSELTGPNRPRTSPNALLPASVAGIYALGQTVLVYVLLPLLELLSKPSRRGVVEVAQGWAVLVERVLLPGAWVEEELEGWGDMGTWVWQRGVVGLGKGRI</sequence>
<reference evidence="2 3" key="1">
    <citation type="journal article" date="2021" name="Nat. Commun.">
        <title>Genetic determinants of endophytism in the Arabidopsis root mycobiome.</title>
        <authorList>
            <person name="Mesny F."/>
            <person name="Miyauchi S."/>
            <person name="Thiergart T."/>
            <person name="Pickel B."/>
            <person name="Atanasova L."/>
            <person name="Karlsson M."/>
            <person name="Huettel B."/>
            <person name="Barry K.W."/>
            <person name="Haridas S."/>
            <person name="Chen C."/>
            <person name="Bauer D."/>
            <person name="Andreopoulos W."/>
            <person name="Pangilinan J."/>
            <person name="LaButti K."/>
            <person name="Riley R."/>
            <person name="Lipzen A."/>
            <person name="Clum A."/>
            <person name="Drula E."/>
            <person name="Henrissat B."/>
            <person name="Kohler A."/>
            <person name="Grigoriev I.V."/>
            <person name="Martin F.M."/>
            <person name="Hacquard S."/>
        </authorList>
    </citation>
    <scope>NUCLEOTIDE SEQUENCE [LARGE SCALE GENOMIC DNA]</scope>
    <source>
        <strain evidence="2 3">MPI-SDFR-AT-0080</strain>
    </source>
</reference>
<evidence type="ECO:0000256" key="1">
    <source>
        <dbReference type="SAM" id="MobiDB-lite"/>
    </source>
</evidence>
<comment type="caution">
    <text evidence="2">The sequence shown here is derived from an EMBL/GenBank/DDBJ whole genome shotgun (WGS) entry which is preliminary data.</text>
</comment>
<protein>
    <recommendedName>
        <fullName evidence="4">UDP-glucuronosyl/UDP-glucosyltransferase</fullName>
    </recommendedName>
</protein>
<evidence type="ECO:0008006" key="4">
    <source>
        <dbReference type="Google" id="ProtNLM"/>
    </source>
</evidence>
<feature type="region of interest" description="Disordered" evidence="1">
    <location>
        <begin position="352"/>
        <end position="466"/>
    </location>
</feature>
<keyword evidence="3" id="KW-1185">Reference proteome</keyword>